<dbReference type="SMART" id="SM00988">
    <property type="entry name" value="UreE_N"/>
    <property type="match status" value="1"/>
</dbReference>
<comment type="function">
    <text evidence="5">Involved in urease metallocenter assembly. Binds nickel. Probably functions as a nickel donor during metallocenter assembly.</text>
</comment>
<dbReference type="Proteomes" id="UP000311008">
    <property type="component" value="Chromosome"/>
</dbReference>
<evidence type="ECO:0000256" key="2">
    <source>
        <dbReference type="ARBA" id="ARBA00022490"/>
    </source>
</evidence>
<dbReference type="HAMAP" id="MF_00822">
    <property type="entry name" value="UreE"/>
    <property type="match status" value="1"/>
</dbReference>
<dbReference type="CDD" id="cd00571">
    <property type="entry name" value="UreE"/>
    <property type="match status" value="1"/>
</dbReference>
<keyword evidence="9" id="KW-1185">Reference proteome</keyword>
<dbReference type="SUPFAM" id="SSF69287">
    <property type="entry name" value="Urease metallochaperone UreE, N-terminal domain"/>
    <property type="match status" value="1"/>
</dbReference>
<evidence type="ECO:0000256" key="4">
    <source>
        <dbReference type="ARBA" id="ARBA00023186"/>
    </source>
</evidence>
<evidence type="ECO:0000313" key="8">
    <source>
        <dbReference type="EMBL" id="QDC45303.1"/>
    </source>
</evidence>
<comment type="similarity">
    <text evidence="5">Belongs to the UreE family.</text>
</comment>
<dbReference type="PIRSF" id="PIRSF036402">
    <property type="entry name" value="Ureas_acces_UreE"/>
    <property type="match status" value="1"/>
</dbReference>
<dbReference type="Pfam" id="PF05194">
    <property type="entry name" value="UreE_C"/>
    <property type="match status" value="1"/>
</dbReference>
<keyword evidence="4 5" id="KW-0143">Chaperone</keyword>
<dbReference type="GO" id="GO:0005737">
    <property type="term" value="C:cytoplasm"/>
    <property type="evidence" value="ECO:0007669"/>
    <property type="project" value="UniProtKB-SubCell"/>
</dbReference>
<dbReference type="GO" id="GO:0016151">
    <property type="term" value="F:nickel cation binding"/>
    <property type="evidence" value="ECO:0007669"/>
    <property type="project" value="UniProtKB-UniRule"/>
</dbReference>
<evidence type="ECO:0000259" key="7">
    <source>
        <dbReference type="SMART" id="SM00988"/>
    </source>
</evidence>
<comment type="subcellular location">
    <subcellularLocation>
        <location evidence="1 5">Cytoplasm</location>
    </subcellularLocation>
</comment>
<gene>
    <name evidence="5 8" type="primary">ureE</name>
    <name evidence="8" type="ORF">FIU01_03305</name>
</gene>
<organism evidence="8 9">
    <name type="scientific">Methylophilus medardicus</name>
    <dbReference type="NCBI Taxonomy" id="2588534"/>
    <lineage>
        <taxon>Bacteria</taxon>
        <taxon>Pseudomonadati</taxon>
        <taxon>Pseudomonadota</taxon>
        <taxon>Betaproteobacteria</taxon>
        <taxon>Nitrosomonadales</taxon>
        <taxon>Methylophilaceae</taxon>
        <taxon>Methylophilus</taxon>
    </lineage>
</organism>
<dbReference type="InterPro" id="IPR036118">
    <property type="entry name" value="UreE_N_sf"/>
</dbReference>
<dbReference type="GO" id="GO:0065003">
    <property type="term" value="P:protein-containing complex assembly"/>
    <property type="evidence" value="ECO:0007669"/>
    <property type="project" value="InterPro"/>
</dbReference>
<protein>
    <recommendedName>
        <fullName evidence="5">Urease accessory protein UreE</fullName>
    </recommendedName>
</protein>
<dbReference type="SUPFAM" id="SSF69737">
    <property type="entry name" value="Urease metallochaperone UreE, C-terminal domain"/>
    <property type="match status" value="1"/>
</dbReference>
<evidence type="ECO:0000256" key="6">
    <source>
        <dbReference type="SAM" id="MobiDB-lite"/>
    </source>
</evidence>
<dbReference type="Gene3D" id="2.60.260.20">
    <property type="entry name" value="Urease metallochaperone UreE, N-terminal domain"/>
    <property type="match status" value="1"/>
</dbReference>
<evidence type="ECO:0000256" key="5">
    <source>
        <dbReference type="HAMAP-Rule" id="MF_00822"/>
    </source>
</evidence>
<dbReference type="Gene3D" id="3.30.70.790">
    <property type="entry name" value="UreE, C-terminal domain"/>
    <property type="match status" value="1"/>
</dbReference>
<accession>A0A5B8CVM3</accession>
<dbReference type="GO" id="GO:0019627">
    <property type="term" value="P:urea metabolic process"/>
    <property type="evidence" value="ECO:0007669"/>
    <property type="project" value="InterPro"/>
</dbReference>
<dbReference type="InterPro" id="IPR004029">
    <property type="entry name" value="UreE_N"/>
</dbReference>
<dbReference type="OrthoDB" id="5421304at2"/>
<proteinExistence type="inferred from homology"/>
<dbReference type="KEGG" id="mmec:FIU01_03305"/>
<dbReference type="InterPro" id="IPR012406">
    <property type="entry name" value="UreE"/>
</dbReference>
<keyword evidence="2 5" id="KW-0963">Cytoplasm</keyword>
<dbReference type="Pfam" id="PF02814">
    <property type="entry name" value="UreE_N"/>
    <property type="match status" value="1"/>
</dbReference>
<name>A0A5B8CVM3_9PROT</name>
<reference evidence="9" key="1">
    <citation type="journal article" date="2019" name="ISME J.">
        <title>Evolution in action: habitat transition from sediment to the pelagial leads to genome streamlining in Methylophilaceae.</title>
        <authorList>
            <person name="Salcher M."/>
            <person name="Schaefle D."/>
            <person name="Kaspar M."/>
            <person name="Neuenschwander S.M."/>
            <person name="Ghai R."/>
        </authorList>
    </citation>
    <scope>NUCLEOTIDE SEQUENCE [LARGE SCALE GENOMIC DNA]</scope>
    <source>
        <strain evidence="9">MMS-M-51</strain>
    </source>
</reference>
<dbReference type="RefSeq" id="WP_140004621.1">
    <property type="nucleotide sequence ID" value="NZ_CP040946.1"/>
</dbReference>
<feature type="region of interest" description="Disordered" evidence="6">
    <location>
        <begin position="134"/>
        <end position="167"/>
    </location>
</feature>
<dbReference type="GO" id="GO:0051082">
    <property type="term" value="F:unfolded protein binding"/>
    <property type="evidence" value="ECO:0007669"/>
    <property type="project" value="UniProtKB-UniRule"/>
</dbReference>
<dbReference type="EMBL" id="CP040946">
    <property type="protein sequence ID" value="QDC45303.1"/>
    <property type="molecule type" value="Genomic_DNA"/>
</dbReference>
<dbReference type="GO" id="GO:0006457">
    <property type="term" value="P:protein folding"/>
    <property type="evidence" value="ECO:0007669"/>
    <property type="project" value="InterPro"/>
</dbReference>
<sequence length="167" mass="18460">MIHLTERLTVSGHIDDTLQLPFDQRQKSRLRVTLASGQEAALFLSRGIILRGGDLIRSEDGKVVVQIVAAQEPVYNVIAPTMRDLMCAAYHLGNRHVPLQIGDGWLRLEQDYVLRDMLLGLGMQVSEVHAPFEPEAGAYGGGHRHGHEDDGLQTLRPRTKGQGNLHG</sequence>
<evidence type="ECO:0000313" key="9">
    <source>
        <dbReference type="Proteomes" id="UP000311008"/>
    </source>
</evidence>
<evidence type="ECO:0000256" key="3">
    <source>
        <dbReference type="ARBA" id="ARBA00022596"/>
    </source>
</evidence>
<evidence type="ECO:0000256" key="1">
    <source>
        <dbReference type="ARBA" id="ARBA00004496"/>
    </source>
</evidence>
<feature type="domain" description="UreE urease accessory N-terminal" evidence="7">
    <location>
        <begin position="1"/>
        <end position="64"/>
    </location>
</feature>
<keyword evidence="3 5" id="KW-0533">Nickel</keyword>
<dbReference type="AlphaFoldDB" id="A0A5B8CVM3"/>
<dbReference type="InterPro" id="IPR007864">
    <property type="entry name" value="UreE_C_dom"/>
</dbReference>
<dbReference type="NCBIfam" id="NF009751">
    <property type="entry name" value="PRK13261.1-1"/>
    <property type="match status" value="1"/>
</dbReference>